<reference evidence="1" key="1">
    <citation type="journal article" date="2012" name="Mol. Biol. Evol.">
        <title>The Plasmodium Apicoplast Genome: Conserved Structure and Close Relationship of P. ovale to Rodent Malaria Parasites.</title>
        <authorList>
            <person name="Arisue N."/>
            <person name="Hashimoto T."/>
            <person name="Mitsui H."/>
            <person name="Palacpac N.M.Q."/>
            <person name="Kaneko A."/>
            <person name="Kawai S."/>
            <person name="Hasegawa M."/>
            <person name="Tanabe K."/>
            <person name="Horii T."/>
        </authorList>
    </citation>
    <scope>NUCLEOTIDE SEQUENCE</scope>
    <source>
        <strain evidence="1">Kisii67</strain>
    </source>
</reference>
<keyword evidence="1" id="KW-0933">Apicoplast</keyword>
<keyword evidence="1" id="KW-0689">Ribosomal protein</keyword>
<proteinExistence type="predicted"/>
<protein>
    <submittedName>
        <fullName evidence="1">Large subunit ribosomal protein 23</fullName>
    </submittedName>
</protein>
<organism evidence="1">
    <name type="scientific">Plasmodium malariae</name>
    <dbReference type="NCBI Taxonomy" id="5858"/>
    <lineage>
        <taxon>Eukaryota</taxon>
        <taxon>Sar</taxon>
        <taxon>Alveolata</taxon>
        <taxon>Apicomplexa</taxon>
        <taxon>Aconoidasida</taxon>
        <taxon>Haemosporida</taxon>
        <taxon>Plasmodiidae</taxon>
        <taxon>Plasmodium</taxon>
        <taxon>Plasmodium (Plasmodium)</taxon>
    </lineage>
</organism>
<geneLocation type="apicoplast" evidence="1"/>
<keyword evidence="1" id="KW-0687">Ribonucleoprotein</keyword>
<evidence type="ECO:0000313" key="1">
    <source>
        <dbReference type="EMBL" id="BAL70564.1"/>
    </source>
</evidence>
<sequence length="71" mass="8987">MKEIILNYYLNCIFYKINFVNRKYYIIYSKIFLTKFNIKYLIKNIFKIDIYKIKIIIDKKKLLKKYYILLK</sequence>
<gene>
    <name evidence="1" type="primary">rpl23</name>
</gene>
<dbReference type="EMBL" id="AB649418">
    <property type="protein sequence ID" value="BAL70564.1"/>
    <property type="molecule type" value="Genomic_DNA"/>
</dbReference>
<accession>H7CDE4</accession>
<keyword evidence="1" id="KW-0934">Plastid</keyword>
<name>H7CDE4_PLAMA</name>
<dbReference type="AlphaFoldDB" id="H7CDE4"/>
<dbReference type="GO" id="GO:0005840">
    <property type="term" value="C:ribosome"/>
    <property type="evidence" value="ECO:0007669"/>
    <property type="project" value="UniProtKB-KW"/>
</dbReference>